<gene>
    <name evidence="1" type="ORF">RFH51_02930</name>
</gene>
<evidence type="ECO:0008006" key="3">
    <source>
        <dbReference type="Google" id="ProtNLM"/>
    </source>
</evidence>
<dbReference type="PROSITE" id="PS51257">
    <property type="entry name" value="PROKAR_LIPOPROTEIN"/>
    <property type="match status" value="1"/>
</dbReference>
<dbReference type="AlphaFoldDB" id="A0AAW8JJG9"/>
<evidence type="ECO:0000313" key="2">
    <source>
        <dbReference type="Proteomes" id="UP001243195"/>
    </source>
</evidence>
<dbReference type="Proteomes" id="UP001243195">
    <property type="component" value="Unassembled WGS sequence"/>
</dbReference>
<accession>A0AAW8JJG9</accession>
<reference evidence="1" key="1">
    <citation type="submission" date="2023-08" db="EMBL/GenBank/DDBJ databases">
        <title>Emergence of clinically-relevant ST2 carbapenem-resistant Acinetobacter baumannii strains in hospital sewages in Zhejiang, East of China.</title>
        <authorList>
            <person name="Kaichao C."/>
            <person name="Zhang R."/>
        </authorList>
    </citation>
    <scope>NUCLEOTIDE SEQUENCE</scope>
    <source>
        <strain evidence="1">M-SY-60</strain>
    </source>
</reference>
<evidence type="ECO:0000313" key="1">
    <source>
        <dbReference type="EMBL" id="MDQ9070414.1"/>
    </source>
</evidence>
<dbReference type="EMBL" id="JAVIDA010000003">
    <property type="protein sequence ID" value="MDQ9070414.1"/>
    <property type="molecule type" value="Genomic_DNA"/>
</dbReference>
<name>A0AAW8JJG9_9GAMM</name>
<dbReference type="RefSeq" id="WP_308955034.1">
    <property type="nucleotide sequence ID" value="NZ_JAVICY010000030.1"/>
</dbReference>
<comment type="caution">
    <text evidence="1">The sequence shown here is derived from an EMBL/GenBank/DDBJ whole genome shotgun (WGS) entry which is preliminary data.</text>
</comment>
<organism evidence="1 2">
    <name type="scientific">Acinetobacter gerneri</name>
    <dbReference type="NCBI Taxonomy" id="202952"/>
    <lineage>
        <taxon>Bacteria</taxon>
        <taxon>Pseudomonadati</taxon>
        <taxon>Pseudomonadota</taxon>
        <taxon>Gammaproteobacteria</taxon>
        <taxon>Moraxellales</taxon>
        <taxon>Moraxellaceae</taxon>
        <taxon>Acinetobacter</taxon>
    </lineage>
</organism>
<sequence length="140" mass="16551">MIYKKIFLCLPFILTGCQDNTVKDFNYEIKGNEICAIKPKIIILSDRFDLFDSSFLYANGNANEELSRQIYEDSLKNLKNKEYKYIFCLERSRFKLDYLKTRLSVDLIKGDSYKEYTFVNYSCVLSDYSKLNISKDEAFK</sequence>
<proteinExistence type="predicted"/>
<protein>
    <recommendedName>
        <fullName evidence="3">Lipoprotein</fullName>
    </recommendedName>
</protein>